<protein>
    <submittedName>
        <fullName evidence="6">Proteasome subunit beta</fullName>
    </submittedName>
</protein>
<evidence type="ECO:0000313" key="6">
    <source>
        <dbReference type="WBParaSite" id="jg19759"/>
    </source>
</evidence>
<dbReference type="AlphaFoldDB" id="A0A915DI88"/>
<dbReference type="Proteomes" id="UP000887574">
    <property type="component" value="Unplaced"/>
</dbReference>
<evidence type="ECO:0000256" key="3">
    <source>
        <dbReference type="ARBA" id="ARBA00022942"/>
    </source>
</evidence>
<keyword evidence="3" id="KW-0647">Proteasome</keyword>
<dbReference type="InterPro" id="IPR023333">
    <property type="entry name" value="Proteasome_suB-type"/>
</dbReference>
<dbReference type="PANTHER" id="PTHR32194:SF2">
    <property type="entry name" value="PROTEASOME SUBUNIT BETA TYPE-1"/>
    <property type="match status" value="1"/>
</dbReference>
<dbReference type="GO" id="GO:0005737">
    <property type="term" value="C:cytoplasm"/>
    <property type="evidence" value="ECO:0007669"/>
    <property type="project" value="TreeGrafter"/>
</dbReference>
<dbReference type="GO" id="GO:0005839">
    <property type="term" value="C:proteasome core complex"/>
    <property type="evidence" value="ECO:0007669"/>
    <property type="project" value="InterPro"/>
</dbReference>
<dbReference type="Pfam" id="PF00227">
    <property type="entry name" value="Proteasome"/>
    <property type="match status" value="1"/>
</dbReference>
<keyword evidence="2" id="KW-0963">Cytoplasm</keyword>
<comment type="subunit">
    <text evidence="4">The 26S proteasome consists of a 20S proteasome core and two 19S regulatory subunits. The 20S proteasome core is composed of 28 subunits that are arranged in four stacked rings, resulting in a barrel-shaped structure. The two end rings are each formed by seven alpha subunits, and the two central rings are each formed by seven beta subunits. The catalytic chamber with the active sites is on the inside of the barrel.</text>
</comment>
<dbReference type="Gene3D" id="3.60.20.10">
    <property type="entry name" value="Glutamine Phosphoribosylpyrophosphate, subunit 1, domain 1"/>
    <property type="match status" value="1"/>
</dbReference>
<proteinExistence type="predicted"/>
<dbReference type="WBParaSite" id="jg19759">
    <property type="protein sequence ID" value="jg19759"/>
    <property type="gene ID" value="jg19759"/>
</dbReference>
<reference evidence="6" key="1">
    <citation type="submission" date="2022-11" db="UniProtKB">
        <authorList>
            <consortium name="WormBaseParasite"/>
        </authorList>
    </citation>
    <scope>IDENTIFICATION</scope>
</reference>
<dbReference type="PROSITE" id="PS51476">
    <property type="entry name" value="PROTEASOME_BETA_2"/>
    <property type="match status" value="1"/>
</dbReference>
<dbReference type="InterPro" id="IPR029055">
    <property type="entry name" value="Ntn_hydrolases_N"/>
</dbReference>
<evidence type="ECO:0000256" key="1">
    <source>
        <dbReference type="ARBA" id="ARBA00004123"/>
    </source>
</evidence>
<sequence length="199" mass="22755">MHFLLGVRTEKFVILAADKDAFAHGAIAISDEYKKEIKLGEKTYMTCIGETGDVDDFGNWTQANLRLYKTRNGYELNPYSTHHWLRQNIASALRSEDFWRVNLLLGGYDDYKQKAFLSSIDYLGNGIADQNYLFSGFPGRFCYSIMDSLYKSDMNQEEALVLLHKCLAEAKKRVIVNFSTFTVLVIDKDGTQHLPDIKV</sequence>
<name>A0A915DI88_9BILA</name>
<evidence type="ECO:0000256" key="2">
    <source>
        <dbReference type="ARBA" id="ARBA00022490"/>
    </source>
</evidence>
<organism evidence="5 6">
    <name type="scientific">Ditylenchus dipsaci</name>
    <dbReference type="NCBI Taxonomy" id="166011"/>
    <lineage>
        <taxon>Eukaryota</taxon>
        <taxon>Metazoa</taxon>
        <taxon>Ecdysozoa</taxon>
        <taxon>Nematoda</taxon>
        <taxon>Chromadorea</taxon>
        <taxon>Rhabditida</taxon>
        <taxon>Tylenchina</taxon>
        <taxon>Tylenchomorpha</taxon>
        <taxon>Sphaerularioidea</taxon>
        <taxon>Anguinidae</taxon>
        <taxon>Anguininae</taxon>
        <taxon>Ditylenchus</taxon>
    </lineage>
</organism>
<comment type="subcellular location">
    <subcellularLocation>
        <location evidence="1">Nucleus</location>
    </subcellularLocation>
</comment>
<dbReference type="GO" id="GO:0005634">
    <property type="term" value="C:nucleus"/>
    <property type="evidence" value="ECO:0007669"/>
    <property type="project" value="UniProtKB-SubCell"/>
</dbReference>
<evidence type="ECO:0000256" key="4">
    <source>
        <dbReference type="ARBA" id="ARBA00026071"/>
    </source>
</evidence>
<accession>A0A915DI88</accession>
<dbReference type="SUPFAM" id="SSF56235">
    <property type="entry name" value="N-terminal nucleophile aminohydrolases (Ntn hydrolases)"/>
    <property type="match status" value="1"/>
</dbReference>
<evidence type="ECO:0000313" key="5">
    <source>
        <dbReference type="Proteomes" id="UP000887574"/>
    </source>
</evidence>
<dbReference type="PANTHER" id="PTHR32194">
    <property type="entry name" value="METALLOPROTEASE TLDD"/>
    <property type="match status" value="1"/>
</dbReference>
<dbReference type="InterPro" id="IPR001353">
    <property type="entry name" value="Proteasome_sua/b"/>
</dbReference>
<keyword evidence="5" id="KW-1185">Reference proteome</keyword>
<dbReference type="GO" id="GO:0051603">
    <property type="term" value="P:proteolysis involved in protein catabolic process"/>
    <property type="evidence" value="ECO:0007669"/>
    <property type="project" value="InterPro"/>
</dbReference>